<dbReference type="EMBL" id="QKZU01000018">
    <property type="protein sequence ID" value="PZX51560.1"/>
    <property type="molecule type" value="Genomic_DNA"/>
</dbReference>
<dbReference type="PRINTS" id="PR01438">
    <property type="entry name" value="UNVRSLSTRESS"/>
</dbReference>
<dbReference type="InterPro" id="IPR014729">
    <property type="entry name" value="Rossmann-like_a/b/a_fold"/>
</dbReference>
<dbReference type="AlphaFoldDB" id="A0A2W7QZZ1"/>
<dbReference type="SUPFAM" id="SSF52402">
    <property type="entry name" value="Adenine nucleotide alpha hydrolases-like"/>
    <property type="match status" value="2"/>
</dbReference>
<accession>A0A2W7QZZ1</accession>
<keyword evidence="6" id="KW-1185">Reference proteome</keyword>
<dbReference type="PANTHER" id="PTHR46268">
    <property type="entry name" value="STRESS RESPONSE PROTEIN NHAX"/>
    <property type="match status" value="1"/>
</dbReference>
<name>A0A2W7QZZ1_9BACT</name>
<protein>
    <submittedName>
        <fullName evidence="3">Nucleotide-binding universal stress UspA family protein</fullName>
    </submittedName>
    <submittedName>
        <fullName evidence="4">Universal stress protein</fullName>
    </submittedName>
</protein>
<dbReference type="RefSeq" id="WP_086498814.1">
    <property type="nucleotide sequence ID" value="NZ_MSSV01000002.1"/>
</dbReference>
<dbReference type="PANTHER" id="PTHR46268:SF6">
    <property type="entry name" value="UNIVERSAL STRESS PROTEIN UP12"/>
    <property type="match status" value="1"/>
</dbReference>
<feature type="domain" description="UspA" evidence="2">
    <location>
        <begin position="1"/>
        <end position="143"/>
    </location>
</feature>
<sequence>MKKILVPCDFSDSAVQAFIFAFQIAQQSKGEIILLHVIELPVLRGTIQVPALYFEDNFLNDMNLSAEKKLEELKTKWTNGSINVRSMIEHGPITRTIIHIAEENSVDLIVMGTQGATGIKEFLVGSNTEKVVRFSPLPVLAIRKSLELSDIKNIVFPTTLDPNQNKLLIHIKELQNFFSAKLHLLLVNTPHNMKRTIDEKDMMEAYAKDFDLQNYTINTRNDFYESDAIINFTIEIKADMIAMGTHSRKGLAHLFSGSVAEEVVNRMDCPIWTYSLGE</sequence>
<reference evidence="3 5" key="1">
    <citation type="submission" date="2018-06" db="EMBL/GenBank/DDBJ databases">
        <title>Genomic Encyclopedia of Archaeal and Bacterial Type Strains, Phase II (KMG-II): from individual species to whole genera.</title>
        <authorList>
            <person name="Goeker M."/>
        </authorList>
    </citation>
    <scope>NUCLEOTIDE SEQUENCE [LARGE SCALE GENOMIC DNA]</scope>
    <source>
        <strain evidence="3 5">DSM 22686</strain>
    </source>
</reference>
<dbReference type="CDD" id="cd00293">
    <property type="entry name" value="USP-like"/>
    <property type="match status" value="2"/>
</dbReference>
<dbReference type="OrthoDB" id="1522603at2"/>
<evidence type="ECO:0000256" key="1">
    <source>
        <dbReference type="ARBA" id="ARBA00008791"/>
    </source>
</evidence>
<dbReference type="Gene3D" id="3.40.50.620">
    <property type="entry name" value="HUPs"/>
    <property type="match status" value="2"/>
</dbReference>
<dbReference type="Proteomes" id="UP000321927">
    <property type="component" value="Unassembled WGS sequence"/>
</dbReference>
<reference evidence="4 6" key="2">
    <citation type="submission" date="2019-08" db="EMBL/GenBank/DDBJ databases">
        <title>Genome of Algoriphagus ratkowskyi IC026.</title>
        <authorList>
            <person name="Bowman J.P."/>
        </authorList>
    </citation>
    <scope>NUCLEOTIDE SEQUENCE [LARGE SCALE GENOMIC DNA]</scope>
    <source>
        <strain evidence="4 6">IC026</strain>
    </source>
</reference>
<feature type="domain" description="UspA" evidence="2">
    <location>
        <begin position="226"/>
        <end position="272"/>
    </location>
</feature>
<dbReference type="EMBL" id="VORV01000003">
    <property type="protein sequence ID" value="TXD78837.1"/>
    <property type="molecule type" value="Genomic_DNA"/>
</dbReference>
<evidence type="ECO:0000313" key="6">
    <source>
        <dbReference type="Proteomes" id="UP000321927"/>
    </source>
</evidence>
<dbReference type="InterPro" id="IPR006015">
    <property type="entry name" value="Universal_stress_UspA"/>
</dbReference>
<dbReference type="Proteomes" id="UP000249115">
    <property type="component" value="Unassembled WGS sequence"/>
</dbReference>
<evidence type="ECO:0000313" key="5">
    <source>
        <dbReference type="Proteomes" id="UP000249115"/>
    </source>
</evidence>
<evidence type="ECO:0000313" key="4">
    <source>
        <dbReference type="EMBL" id="TXD78837.1"/>
    </source>
</evidence>
<comment type="similarity">
    <text evidence="1">Belongs to the universal stress protein A family.</text>
</comment>
<gene>
    <name evidence="4" type="ORF">ESW18_04770</name>
    <name evidence="3" type="ORF">LV84_03717</name>
</gene>
<dbReference type="Pfam" id="PF00582">
    <property type="entry name" value="Usp"/>
    <property type="match status" value="2"/>
</dbReference>
<comment type="caution">
    <text evidence="3">The sequence shown here is derived from an EMBL/GenBank/DDBJ whole genome shotgun (WGS) entry which is preliminary data.</text>
</comment>
<organism evidence="3 5">
    <name type="scientific">Algoriphagus ratkowskyi</name>
    <dbReference type="NCBI Taxonomy" id="57028"/>
    <lineage>
        <taxon>Bacteria</taxon>
        <taxon>Pseudomonadati</taxon>
        <taxon>Bacteroidota</taxon>
        <taxon>Cytophagia</taxon>
        <taxon>Cytophagales</taxon>
        <taxon>Cyclobacteriaceae</taxon>
        <taxon>Algoriphagus</taxon>
    </lineage>
</organism>
<evidence type="ECO:0000259" key="2">
    <source>
        <dbReference type="Pfam" id="PF00582"/>
    </source>
</evidence>
<dbReference type="InterPro" id="IPR006016">
    <property type="entry name" value="UspA"/>
</dbReference>
<evidence type="ECO:0000313" key="3">
    <source>
        <dbReference type="EMBL" id="PZX51560.1"/>
    </source>
</evidence>
<proteinExistence type="inferred from homology"/>